<evidence type="ECO:0000256" key="4">
    <source>
        <dbReference type="ARBA" id="ARBA00022917"/>
    </source>
</evidence>
<keyword evidence="3" id="KW-0547">Nucleotide-binding</keyword>
<feature type="compositionally biased region" description="Basic residues" evidence="6">
    <location>
        <begin position="144"/>
        <end position="160"/>
    </location>
</feature>
<dbReference type="GO" id="GO:0071074">
    <property type="term" value="F:eukaryotic initiation factor eIF2 binding"/>
    <property type="evidence" value="ECO:0007669"/>
    <property type="project" value="TreeGrafter"/>
</dbReference>
<dbReference type="AlphaFoldDB" id="A0AAJ0LX86"/>
<dbReference type="SUPFAM" id="SSF75689">
    <property type="entry name" value="Zinc-binding domain of translation initiation factor 2 beta"/>
    <property type="match status" value="1"/>
</dbReference>
<dbReference type="FunFam" id="2.20.25.350:FF:000001">
    <property type="entry name" value="Eukaryotic translation initiation factor 5"/>
    <property type="match status" value="1"/>
</dbReference>
<evidence type="ECO:0000313" key="8">
    <source>
        <dbReference type="EMBL" id="KAK3058755.1"/>
    </source>
</evidence>
<dbReference type="InterPro" id="IPR016189">
    <property type="entry name" value="Transl_init_fac_IF2/IF5_N"/>
</dbReference>
<evidence type="ECO:0000256" key="3">
    <source>
        <dbReference type="ARBA" id="ARBA00022741"/>
    </source>
</evidence>
<dbReference type="PANTHER" id="PTHR23001:SF7">
    <property type="entry name" value="EUKARYOTIC TRANSLATION INITIATION FACTOR 5"/>
    <property type="match status" value="1"/>
</dbReference>
<dbReference type="InterPro" id="IPR016024">
    <property type="entry name" value="ARM-type_fold"/>
</dbReference>
<feature type="region of interest" description="Disordered" evidence="6">
    <location>
        <begin position="137"/>
        <end position="204"/>
    </location>
</feature>
<keyword evidence="9" id="KW-1185">Reference proteome</keyword>
<evidence type="ECO:0000256" key="1">
    <source>
        <dbReference type="ARBA" id="ARBA00010397"/>
    </source>
</evidence>
<dbReference type="PANTHER" id="PTHR23001">
    <property type="entry name" value="EUKARYOTIC TRANSLATION INITIATION FACTOR"/>
    <property type="match status" value="1"/>
</dbReference>
<dbReference type="SMART" id="SM00653">
    <property type="entry name" value="eIF2B_5"/>
    <property type="match status" value="1"/>
</dbReference>
<dbReference type="FunFam" id="3.30.30.170:FF:000002">
    <property type="entry name" value="Eukaryotic translation initiation factor 5"/>
    <property type="match status" value="1"/>
</dbReference>
<dbReference type="Gene3D" id="2.20.25.350">
    <property type="match status" value="1"/>
</dbReference>
<dbReference type="EMBL" id="JAWDJX010000001">
    <property type="protein sequence ID" value="KAK3058755.1"/>
    <property type="molecule type" value="Genomic_DNA"/>
</dbReference>
<evidence type="ECO:0000256" key="5">
    <source>
        <dbReference type="ARBA" id="ARBA00023134"/>
    </source>
</evidence>
<evidence type="ECO:0000256" key="2">
    <source>
        <dbReference type="ARBA" id="ARBA00022540"/>
    </source>
</evidence>
<dbReference type="InterPro" id="IPR003307">
    <property type="entry name" value="W2_domain"/>
</dbReference>
<dbReference type="FunFam" id="1.25.40.180:FF:000031">
    <property type="entry name" value="Eukaryotic translation initiation factor 5"/>
    <property type="match status" value="1"/>
</dbReference>
<dbReference type="Pfam" id="PF02020">
    <property type="entry name" value="W2"/>
    <property type="match status" value="1"/>
</dbReference>
<feature type="region of interest" description="Disordered" evidence="6">
    <location>
        <begin position="209"/>
        <end position="228"/>
    </location>
</feature>
<dbReference type="SUPFAM" id="SSF100966">
    <property type="entry name" value="Translation initiation factor 2 beta, aIF2beta, N-terminal domain"/>
    <property type="match status" value="1"/>
</dbReference>
<keyword evidence="2 8" id="KW-0396">Initiation factor</keyword>
<reference evidence="8" key="1">
    <citation type="submission" date="2023-04" db="EMBL/GenBank/DDBJ databases">
        <title>Black Yeasts Isolated from many extreme environments.</title>
        <authorList>
            <person name="Coleine C."/>
            <person name="Stajich J.E."/>
            <person name="Selbmann L."/>
        </authorList>
    </citation>
    <scope>NUCLEOTIDE SEQUENCE</scope>
    <source>
        <strain evidence="8">CCFEE 5312</strain>
    </source>
</reference>
<dbReference type="InterPro" id="IPR002735">
    <property type="entry name" value="Transl_init_fac_IF2/IF5_dom"/>
</dbReference>
<dbReference type="Gene3D" id="3.30.30.170">
    <property type="match status" value="1"/>
</dbReference>
<keyword evidence="5" id="KW-0342">GTP-binding</keyword>
<accession>A0AAJ0LX86</accession>
<dbReference type="PROSITE" id="PS51363">
    <property type="entry name" value="W2"/>
    <property type="match status" value="1"/>
</dbReference>
<dbReference type="InterPro" id="IPR016190">
    <property type="entry name" value="Transl_init_fac_IF2/IF5_Zn-bd"/>
</dbReference>
<dbReference type="CDD" id="cd11561">
    <property type="entry name" value="W2_eIF5"/>
    <property type="match status" value="1"/>
</dbReference>
<evidence type="ECO:0000256" key="6">
    <source>
        <dbReference type="SAM" id="MobiDB-lite"/>
    </source>
</evidence>
<dbReference type="Pfam" id="PF01873">
    <property type="entry name" value="eIF-5_eIF-2B"/>
    <property type="match status" value="1"/>
</dbReference>
<comment type="caution">
    <text evidence="8">The sequence shown here is derived from an EMBL/GenBank/DDBJ whole genome shotgun (WGS) entry which is preliminary data.</text>
</comment>
<dbReference type="InterPro" id="IPR045196">
    <property type="entry name" value="IF2/IF5"/>
</dbReference>
<dbReference type="Proteomes" id="UP001271007">
    <property type="component" value="Unassembled WGS sequence"/>
</dbReference>
<dbReference type="SMART" id="SM00515">
    <property type="entry name" value="eIF5C"/>
    <property type="match status" value="1"/>
</dbReference>
<gene>
    <name evidence="8" type="primary">TIF5</name>
    <name evidence="8" type="ORF">LTR09_000320</name>
</gene>
<dbReference type="GO" id="GO:0003743">
    <property type="term" value="F:translation initiation factor activity"/>
    <property type="evidence" value="ECO:0007669"/>
    <property type="project" value="UniProtKB-KW"/>
</dbReference>
<sequence length="429" mass="47722">MANVNIRRDVTDPFYRYKMERLQSKIEGKGNGIKTVIVNLSNVADQLDRPASYVIKYFGFELGAQTNIDPKDDRWIINGAHEATKLQDYLDGFIQKFVLCKDCKNPETVVSVKEGDIILDCKACGMRTKADGRHKLGSFILKNAPKKGKKDKSTKKADRKARREAEKNGNGEDENGNENSPGDSGSDQAEENNDYGVEAGSDDELTRKINSGAKDLPTDSAADGKDVQWSVDMSDEAIKARAKALPEDLKSTLVIDEDAEEAENGGKNAYDEFGDWIDEEAKTKGGVSKVEDVEIYKKAKDLGIESKHRTPTVLAMSLFDDNIAKQIEPRAPLLKKMIGDSEKHQKAFLGGLERFVGELHPNLTPAISAILLPIFQEDIIPEDVLKAWGAKASKKYVDLQTSRKVRKSAEKFMEWLENAESDEEDDDDE</sequence>
<feature type="domain" description="W2" evidence="7">
    <location>
        <begin position="263"/>
        <end position="426"/>
    </location>
</feature>
<dbReference type="Gene3D" id="1.25.40.180">
    <property type="match status" value="1"/>
</dbReference>
<keyword evidence="4" id="KW-0648">Protein biosynthesis</keyword>
<comment type="similarity">
    <text evidence="1">Belongs to the eIF-2-beta/eIF-5 family.</text>
</comment>
<dbReference type="GO" id="GO:0005092">
    <property type="term" value="F:GDP-dissociation inhibitor activity"/>
    <property type="evidence" value="ECO:0007669"/>
    <property type="project" value="TreeGrafter"/>
</dbReference>
<evidence type="ECO:0000259" key="7">
    <source>
        <dbReference type="PROSITE" id="PS51363"/>
    </source>
</evidence>
<organism evidence="8 9">
    <name type="scientific">Extremus antarcticus</name>
    <dbReference type="NCBI Taxonomy" id="702011"/>
    <lineage>
        <taxon>Eukaryota</taxon>
        <taxon>Fungi</taxon>
        <taxon>Dikarya</taxon>
        <taxon>Ascomycota</taxon>
        <taxon>Pezizomycotina</taxon>
        <taxon>Dothideomycetes</taxon>
        <taxon>Dothideomycetidae</taxon>
        <taxon>Mycosphaerellales</taxon>
        <taxon>Extremaceae</taxon>
        <taxon>Extremus</taxon>
    </lineage>
</organism>
<proteinExistence type="inferred from homology"/>
<dbReference type="SUPFAM" id="SSF48371">
    <property type="entry name" value="ARM repeat"/>
    <property type="match status" value="1"/>
</dbReference>
<evidence type="ECO:0000313" key="9">
    <source>
        <dbReference type="Proteomes" id="UP001271007"/>
    </source>
</evidence>
<protein>
    <submittedName>
        <fullName evidence="8">Eukaryotic translation initiation factor 5</fullName>
    </submittedName>
</protein>
<feature type="compositionally biased region" description="Basic and acidic residues" evidence="6">
    <location>
        <begin position="161"/>
        <end position="170"/>
    </location>
</feature>
<dbReference type="GO" id="GO:0001732">
    <property type="term" value="P:formation of cytoplasmic translation initiation complex"/>
    <property type="evidence" value="ECO:0007669"/>
    <property type="project" value="TreeGrafter"/>
</dbReference>
<dbReference type="GO" id="GO:0005829">
    <property type="term" value="C:cytosol"/>
    <property type="evidence" value="ECO:0007669"/>
    <property type="project" value="TreeGrafter"/>
</dbReference>
<name>A0AAJ0LX86_9PEZI</name>
<dbReference type="GO" id="GO:0005525">
    <property type="term" value="F:GTP binding"/>
    <property type="evidence" value="ECO:0007669"/>
    <property type="project" value="UniProtKB-KW"/>
</dbReference>